<dbReference type="GO" id="GO:0043005">
    <property type="term" value="C:neuron projection"/>
    <property type="evidence" value="ECO:0007669"/>
    <property type="project" value="InterPro"/>
</dbReference>
<feature type="domain" description="SH3" evidence="7">
    <location>
        <begin position="440"/>
        <end position="510"/>
    </location>
</feature>
<feature type="domain" description="PDZ" evidence="9">
    <location>
        <begin position="86"/>
        <end position="173"/>
    </location>
</feature>
<dbReference type="GO" id="GO:0007268">
    <property type="term" value="P:chemical synaptic transmission"/>
    <property type="evidence" value="ECO:0007669"/>
    <property type="project" value="InterPro"/>
</dbReference>
<dbReference type="FunFam" id="3.40.50.300:FF:001402">
    <property type="entry name" value="Discs, large homolog 3 (Drosophila)"/>
    <property type="match status" value="1"/>
</dbReference>
<dbReference type="FunFam" id="2.30.42.10:FF:000049">
    <property type="entry name" value="disks large homolog 1 isoform X1"/>
    <property type="match status" value="1"/>
</dbReference>
<dbReference type="InterPro" id="IPR001478">
    <property type="entry name" value="PDZ"/>
</dbReference>
<accession>A0A8D0A6W0</accession>
<dbReference type="InterPro" id="IPR036034">
    <property type="entry name" value="PDZ_sf"/>
</dbReference>
<dbReference type="SMART" id="SM00072">
    <property type="entry name" value="GuKc"/>
    <property type="match status" value="1"/>
</dbReference>
<dbReference type="GO" id="GO:0045197">
    <property type="term" value="P:establishment or maintenance of epithelial cell apical/basal polarity"/>
    <property type="evidence" value="ECO:0007669"/>
    <property type="project" value="TreeGrafter"/>
</dbReference>
<evidence type="ECO:0000313" key="10">
    <source>
        <dbReference type="Ensembl" id="ENSSLUP00000051377.1"/>
    </source>
</evidence>
<dbReference type="InterPro" id="IPR036028">
    <property type="entry name" value="SH3-like_dom_sf"/>
</dbReference>
<dbReference type="FunFam" id="2.30.42.10:FF:000001">
    <property type="entry name" value="Disks large homolog 1 isoform 2"/>
    <property type="match status" value="1"/>
</dbReference>
<dbReference type="PROSITE" id="PS50052">
    <property type="entry name" value="GUANYLATE_KINASE_2"/>
    <property type="match status" value="1"/>
</dbReference>
<evidence type="ECO:0000256" key="6">
    <source>
        <dbReference type="PROSITE-ProRule" id="PRU00192"/>
    </source>
</evidence>
<evidence type="ECO:0000313" key="11">
    <source>
        <dbReference type="Proteomes" id="UP000694568"/>
    </source>
</evidence>
<evidence type="ECO:0000259" key="8">
    <source>
        <dbReference type="PROSITE" id="PS50052"/>
    </source>
</evidence>
<dbReference type="PANTHER" id="PTHR23119">
    <property type="entry name" value="DISCS LARGE"/>
    <property type="match status" value="1"/>
</dbReference>
<dbReference type="InterPro" id="IPR016313">
    <property type="entry name" value="DLG1-like"/>
</dbReference>
<dbReference type="PROSITE" id="PS50106">
    <property type="entry name" value="PDZ"/>
    <property type="match status" value="3"/>
</dbReference>
<dbReference type="SMART" id="SM01277">
    <property type="entry name" value="MAGUK_N_PEST"/>
    <property type="match status" value="1"/>
</dbReference>
<evidence type="ECO:0000256" key="1">
    <source>
        <dbReference type="ARBA" id="ARBA00004170"/>
    </source>
</evidence>
<dbReference type="SMART" id="SM00228">
    <property type="entry name" value="PDZ"/>
    <property type="match status" value="3"/>
</dbReference>
<dbReference type="InterPro" id="IPR050614">
    <property type="entry name" value="Synaptic_Scaffolding_LAP-MAGUK"/>
</dbReference>
<keyword evidence="11" id="KW-1185">Reference proteome</keyword>
<dbReference type="GO" id="GO:0098839">
    <property type="term" value="C:postsynaptic density membrane"/>
    <property type="evidence" value="ECO:0007669"/>
    <property type="project" value="TreeGrafter"/>
</dbReference>
<dbReference type="Ensembl" id="ENSSLUT00000052890.1">
    <property type="protein sequence ID" value="ENSSLUP00000051377.1"/>
    <property type="gene ID" value="ENSSLUG00000019553.1"/>
</dbReference>
<dbReference type="GO" id="GO:0031594">
    <property type="term" value="C:neuromuscular junction"/>
    <property type="evidence" value="ECO:0007669"/>
    <property type="project" value="InterPro"/>
</dbReference>
<dbReference type="PIRSF" id="PIRSF001741">
    <property type="entry name" value="MAGUK_DLGH"/>
    <property type="match status" value="1"/>
</dbReference>
<dbReference type="Pfam" id="PF10600">
    <property type="entry name" value="PDZ_assoc"/>
    <property type="match status" value="1"/>
</dbReference>
<dbReference type="InterPro" id="IPR020590">
    <property type="entry name" value="Guanylate_kinase_CS"/>
</dbReference>
<dbReference type="Gene3D" id="2.30.42.10">
    <property type="match status" value="3"/>
</dbReference>
<dbReference type="SUPFAM" id="SSF52540">
    <property type="entry name" value="P-loop containing nucleoside triphosphate hydrolases"/>
    <property type="match status" value="1"/>
</dbReference>
<name>A0A8D0A6W0_SANLU</name>
<dbReference type="Gene3D" id="2.30.30.40">
    <property type="entry name" value="SH3 Domains"/>
    <property type="match status" value="1"/>
</dbReference>
<evidence type="ECO:0000256" key="3">
    <source>
        <dbReference type="ARBA" id="ARBA00022443"/>
    </source>
</evidence>
<dbReference type="GO" id="GO:0035255">
    <property type="term" value="F:ionotropic glutamate receptor binding"/>
    <property type="evidence" value="ECO:0007669"/>
    <property type="project" value="TreeGrafter"/>
</dbReference>
<dbReference type="GO" id="GO:0097113">
    <property type="term" value="P:AMPA glutamate receptor clustering"/>
    <property type="evidence" value="ECO:0007669"/>
    <property type="project" value="TreeGrafter"/>
</dbReference>
<dbReference type="CDD" id="cd06723">
    <property type="entry name" value="PDZ1_Dlg1-2-4-like"/>
    <property type="match status" value="1"/>
</dbReference>
<dbReference type="GO" id="GO:0019901">
    <property type="term" value="F:protein kinase binding"/>
    <property type="evidence" value="ECO:0007669"/>
    <property type="project" value="TreeGrafter"/>
</dbReference>
<evidence type="ECO:0000256" key="4">
    <source>
        <dbReference type="ARBA" id="ARBA00022737"/>
    </source>
</evidence>
<reference evidence="10" key="1">
    <citation type="submission" date="2025-08" db="UniProtKB">
        <authorList>
            <consortium name="Ensembl"/>
        </authorList>
    </citation>
    <scope>IDENTIFICATION</scope>
</reference>
<dbReference type="FunFam" id="3.30.63.10:FF:000001">
    <property type="entry name" value="Disks large homolog 1 isoform 2"/>
    <property type="match status" value="1"/>
</dbReference>
<evidence type="ECO:0000259" key="9">
    <source>
        <dbReference type="PROSITE" id="PS50106"/>
    </source>
</evidence>
<dbReference type="CDD" id="cd06724">
    <property type="entry name" value="PDZ2_Dlg1-2-4-like"/>
    <property type="match status" value="1"/>
</dbReference>
<dbReference type="PANTHER" id="PTHR23119:SF33">
    <property type="entry name" value="DISKS LARGE HOMOLOG 4"/>
    <property type="match status" value="1"/>
</dbReference>
<dbReference type="SMART" id="SM00326">
    <property type="entry name" value="SH3"/>
    <property type="match status" value="1"/>
</dbReference>
<feature type="domain" description="PDZ" evidence="9">
    <location>
        <begin position="325"/>
        <end position="406"/>
    </location>
</feature>
<dbReference type="Pfam" id="PF00625">
    <property type="entry name" value="Guanylate_kin"/>
    <property type="match status" value="1"/>
</dbReference>
<keyword evidence="5" id="KW-0472">Membrane</keyword>
<dbReference type="Pfam" id="PF00595">
    <property type="entry name" value="PDZ"/>
    <property type="match status" value="3"/>
</dbReference>
<dbReference type="GeneTree" id="ENSGT00940000157956"/>
<dbReference type="Gene3D" id="3.40.50.300">
    <property type="entry name" value="P-loop containing nucleotide triphosphate hydrolases"/>
    <property type="match status" value="1"/>
</dbReference>
<dbReference type="CDD" id="cd06795">
    <property type="entry name" value="PDZ3_Dlg1-2-4-like"/>
    <property type="match status" value="1"/>
</dbReference>
<evidence type="ECO:0000256" key="2">
    <source>
        <dbReference type="ARBA" id="ARBA00007014"/>
    </source>
</evidence>
<dbReference type="Gene3D" id="3.30.63.10">
    <property type="entry name" value="Guanylate Kinase phosphate binding domain"/>
    <property type="match status" value="1"/>
</dbReference>
<dbReference type="InterPro" id="IPR008144">
    <property type="entry name" value="Guanylate_kin-like_dom"/>
</dbReference>
<dbReference type="CDD" id="cd00071">
    <property type="entry name" value="GMPK"/>
    <property type="match status" value="1"/>
</dbReference>
<dbReference type="InterPro" id="IPR001452">
    <property type="entry name" value="SH3_domain"/>
</dbReference>
<dbReference type="GO" id="GO:0016323">
    <property type="term" value="C:basolateral plasma membrane"/>
    <property type="evidence" value="ECO:0007669"/>
    <property type="project" value="TreeGrafter"/>
</dbReference>
<evidence type="ECO:0000259" key="7">
    <source>
        <dbReference type="PROSITE" id="PS50002"/>
    </source>
</evidence>
<dbReference type="InterPro" id="IPR027417">
    <property type="entry name" value="P-loop_NTPase"/>
</dbReference>
<keyword evidence="4" id="KW-0677">Repeat</keyword>
<feature type="domain" description="Guanylate kinase-like" evidence="8">
    <location>
        <begin position="529"/>
        <end position="705"/>
    </location>
</feature>
<dbReference type="InterPro" id="IPR008145">
    <property type="entry name" value="GK/Ca_channel_bsu"/>
</dbReference>
<comment type="similarity">
    <text evidence="2">Belongs to the MAGUK family.</text>
</comment>
<dbReference type="Proteomes" id="UP000694568">
    <property type="component" value="Unplaced"/>
</dbReference>
<dbReference type="Pfam" id="PF00018">
    <property type="entry name" value="SH3_1"/>
    <property type="match status" value="1"/>
</dbReference>
<dbReference type="AlphaFoldDB" id="A0A8D0A6W0"/>
<dbReference type="InterPro" id="IPR019583">
    <property type="entry name" value="DLG1-4_PDZ_assoc"/>
</dbReference>
<dbReference type="GO" id="GO:0098609">
    <property type="term" value="P:cell-cell adhesion"/>
    <property type="evidence" value="ECO:0007669"/>
    <property type="project" value="TreeGrafter"/>
</dbReference>
<keyword evidence="3 6" id="KW-0728">SH3 domain</keyword>
<dbReference type="SUPFAM" id="SSF50156">
    <property type="entry name" value="PDZ domain-like"/>
    <property type="match status" value="3"/>
</dbReference>
<dbReference type="FunFam" id="2.30.42.10:FF:000002">
    <property type="entry name" value="Disks large homolog 4 isoform 2"/>
    <property type="match status" value="1"/>
</dbReference>
<dbReference type="FunFam" id="2.30.30.40:FF:000047">
    <property type="entry name" value="Disks large homolog 2 isoform 3"/>
    <property type="match status" value="1"/>
</dbReference>
<evidence type="ECO:0000256" key="5">
    <source>
        <dbReference type="ARBA" id="ARBA00023136"/>
    </source>
</evidence>
<feature type="domain" description="PDZ" evidence="9">
    <location>
        <begin position="181"/>
        <end position="268"/>
    </location>
</feature>
<organism evidence="10 11">
    <name type="scientific">Sander lucioperca</name>
    <name type="common">Pike-perch</name>
    <name type="synonym">Perca lucioperca</name>
    <dbReference type="NCBI Taxonomy" id="283035"/>
    <lineage>
        <taxon>Eukaryota</taxon>
        <taxon>Metazoa</taxon>
        <taxon>Chordata</taxon>
        <taxon>Craniata</taxon>
        <taxon>Vertebrata</taxon>
        <taxon>Euteleostomi</taxon>
        <taxon>Actinopterygii</taxon>
        <taxon>Neopterygii</taxon>
        <taxon>Teleostei</taxon>
        <taxon>Neoteleostei</taxon>
        <taxon>Acanthomorphata</taxon>
        <taxon>Eupercaria</taxon>
        <taxon>Perciformes</taxon>
        <taxon>Percoidei</taxon>
        <taxon>Percidae</taxon>
        <taxon>Luciopercinae</taxon>
        <taxon>Sander</taxon>
    </lineage>
</organism>
<dbReference type="PROSITE" id="PS00856">
    <property type="entry name" value="GUANYLATE_KINASE_1"/>
    <property type="match status" value="1"/>
</dbReference>
<dbReference type="SUPFAM" id="SSF50044">
    <property type="entry name" value="SH3-domain"/>
    <property type="match status" value="1"/>
</dbReference>
<gene>
    <name evidence="10" type="primary">LOC116064863</name>
</gene>
<reference evidence="10" key="2">
    <citation type="submission" date="2025-09" db="UniProtKB">
        <authorList>
            <consortium name="Ensembl"/>
        </authorList>
    </citation>
    <scope>IDENTIFICATION</scope>
</reference>
<sequence length="720" mass="79737">MSHGSGCSMCVVEDDRFCDVFTLYQDEETPPLEHSPAHLAPGKSAEMLHMSDKNLAAMEAIHGYTPHTHISPVKVNGTEGEIEYEEITLERGNSGLGFSIAGGTDNPHVGDDPSIFITKIIPGGAAAQDGRLSVNDCILFVNDVDVREVTHSQAVEALKEAGAIVRLYVLRRKPAAEKVTEIKLIKGPKGLGFSIAGGVGNQHIPGDNSIYVTKIIEGGAAHKDCRLQIGDKILAVNNVCLEDVMHEDAVGALKNTAEVVYLRVAKPNNLYLTNSYNPPDLTSSNHPTYLGSDYPQALTPTSPSRFSPVLHGMMGDDDIPREPRRVLIHRGSTGLGFNIVGGEDGEGIFISFILAGGPADLSGELHKGDQILSVNGVDLRMATHEQAAAALKNAGQTVTIIAQYRPDEYSRFEAKIHDLREQLMNSSMGSGTTTLRSNPKRGFYIRALFDYDKTADCGFLSQALGFRFGDVLHVLDCGDEEWWQARKVSPQNEAEEVGFIPSKNRVERKEWSRVNTKERVSSFTSFHYARPIIILGPVKDRINDDLLSEFPDKFGSCVPHTTRPKREYEVDGRDYHFVSSREQMEKDIQSHRFIEAGQYNSHLYGTSVQSVREVAEQQGKHCILDVSANAVRRLQAAQLHPIAIFVRPKSLENVLEINTRLTEEQARKGMDRALKLEQDFLECFSAVVEGDSFEEVYHKVKTVIEEQSGPYIWIPTRERL</sequence>
<comment type="subcellular location">
    <subcellularLocation>
        <location evidence="1">Membrane</location>
        <topology evidence="1">Peripheral membrane protein</topology>
    </subcellularLocation>
</comment>
<proteinExistence type="inferred from homology"/>
<protein>
    <submittedName>
        <fullName evidence="10">Discs large MAGUK scaffold protein 4</fullName>
    </submittedName>
</protein>
<dbReference type="Pfam" id="PF10608">
    <property type="entry name" value="MAGUK_N_PEST"/>
    <property type="match status" value="1"/>
</dbReference>
<dbReference type="InterPro" id="IPR019590">
    <property type="entry name" value="DLG1_PEST_dom"/>
</dbReference>
<dbReference type="PROSITE" id="PS50002">
    <property type="entry name" value="SH3"/>
    <property type="match status" value="1"/>
</dbReference>
<dbReference type="GO" id="GO:0098970">
    <property type="term" value="P:postsynaptic neurotransmitter receptor diffusion trapping"/>
    <property type="evidence" value="ECO:0007669"/>
    <property type="project" value="TreeGrafter"/>
</dbReference>